<dbReference type="PANTHER" id="PTHR34597:SF3">
    <property type="entry name" value="OUTER MEMBRANE TRANSPORTER CDIB"/>
    <property type="match status" value="1"/>
</dbReference>
<accession>A0ABV7TXK9</accession>
<dbReference type="Proteomes" id="UP001595636">
    <property type="component" value="Unassembled WGS sequence"/>
</dbReference>
<evidence type="ECO:0000256" key="3">
    <source>
        <dbReference type="ARBA" id="ARBA00023237"/>
    </source>
</evidence>
<name>A0ABV7TXK9_9NEIS</name>
<evidence type="ECO:0000259" key="7">
    <source>
        <dbReference type="Pfam" id="PF08479"/>
    </source>
</evidence>
<dbReference type="Pfam" id="PF17287">
    <property type="entry name" value="POTRA_3"/>
    <property type="match status" value="1"/>
</dbReference>
<dbReference type="EMBL" id="JBHRYH010000045">
    <property type="protein sequence ID" value="MFC3627489.1"/>
    <property type="molecule type" value="Genomic_DNA"/>
</dbReference>
<dbReference type="InterPro" id="IPR035251">
    <property type="entry name" value="ShlB_POTRA"/>
</dbReference>
<keyword evidence="10" id="KW-1185">Reference proteome</keyword>
<dbReference type="Gene3D" id="2.40.160.50">
    <property type="entry name" value="membrane protein fhac: a member of the omp85/tpsb transporter family"/>
    <property type="match status" value="1"/>
</dbReference>
<evidence type="ECO:0000313" key="10">
    <source>
        <dbReference type="Proteomes" id="UP001595636"/>
    </source>
</evidence>
<dbReference type="Gene3D" id="3.10.20.310">
    <property type="entry name" value="membrane protein fhac"/>
    <property type="match status" value="1"/>
</dbReference>
<evidence type="ECO:0000256" key="5">
    <source>
        <dbReference type="SAM" id="SignalP"/>
    </source>
</evidence>
<keyword evidence="5" id="KW-0732">Signal</keyword>
<keyword evidence="1" id="KW-1134">Transmembrane beta strand</keyword>
<evidence type="ECO:0000256" key="2">
    <source>
        <dbReference type="ARBA" id="ARBA00022692"/>
    </source>
</evidence>
<feature type="signal peptide" evidence="5">
    <location>
        <begin position="1"/>
        <end position="27"/>
    </location>
</feature>
<evidence type="ECO:0000259" key="8">
    <source>
        <dbReference type="Pfam" id="PF17287"/>
    </source>
</evidence>
<comment type="caution">
    <text evidence="9">The sequence shown here is derived from an EMBL/GenBank/DDBJ whole genome shotgun (WGS) entry which is preliminary data.</text>
</comment>
<sequence>MPSITPFHRQGLLVVAMTLGAVAQVQAASPDAVRADQEFIRQQQRERALRQQQETAADIRPEPAQQQQLADSLPDSESPCFVIQRVQLQGELAPSFAWLLPASEHGGEAVVGRCLGTQGINVLLNRMQNALIAKGYVTTRVLVPPQNLASGTLNIAVLPGRIHAIHLADGTSGRATLRNAIPAKPGDTLNLRDIEQGLENLKRVPTVDADIKIAPAVGSDAQPGDSDLVVQWQQAFPLRLSVALDDSGSRATGRYQAGVTVSYDNWWTLNDLFYLSANRSVLIPDGPSKGTEGYTAHYEFPMGYWLLGASASQSRYHQTASGRNQSIVYSGDSSNGELKLSRVLYRDAQRKTGGYLLGWVRESRNYIDDTEVQVQHRRMAGWEAGITHREYLGSGSLDVHLGYRQGTGALAALAAPEQAFGGGDLSFADDHGGCSVRPAFPPVGR</sequence>
<dbReference type="RefSeq" id="WP_390281181.1">
    <property type="nucleotide sequence ID" value="NZ_JBHRYH010000045.1"/>
</dbReference>
<dbReference type="PANTHER" id="PTHR34597">
    <property type="entry name" value="SLR1661 PROTEIN"/>
    <property type="match status" value="1"/>
</dbReference>
<dbReference type="InterPro" id="IPR005565">
    <property type="entry name" value="Hemolysn_activator_HlyB_C"/>
</dbReference>
<dbReference type="InterPro" id="IPR051544">
    <property type="entry name" value="TPS_OM_transporter"/>
</dbReference>
<dbReference type="Pfam" id="PF03865">
    <property type="entry name" value="ShlB"/>
    <property type="match status" value="1"/>
</dbReference>
<gene>
    <name evidence="9" type="ORF">ACFOKJ_15325</name>
</gene>
<feature type="region of interest" description="Disordered" evidence="4">
    <location>
        <begin position="46"/>
        <end position="71"/>
    </location>
</feature>
<evidence type="ECO:0000256" key="1">
    <source>
        <dbReference type="ARBA" id="ARBA00022452"/>
    </source>
</evidence>
<feature type="domain" description="ShlB POTRA" evidence="8">
    <location>
        <begin position="161"/>
        <end position="215"/>
    </location>
</feature>
<organism evidence="9 10">
    <name type="scientific">Vogesella amnigena</name>
    <dbReference type="NCBI Taxonomy" id="1507449"/>
    <lineage>
        <taxon>Bacteria</taxon>
        <taxon>Pseudomonadati</taxon>
        <taxon>Pseudomonadota</taxon>
        <taxon>Betaproteobacteria</taxon>
        <taxon>Neisseriales</taxon>
        <taxon>Chromobacteriaceae</taxon>
        <taxon>Vogesella</taxon>
    </lineage>
</organism>
<proteinExistence type="predicted"/>
<keyword evidence="3" id="KW-0998">Cell outer membrane</keyword>
<keyword evidence="2" id="KW-0812">Transmembrane</keyword>
<feature type="domain" description="Polypeptide-transport-associated ShlB-type" evidence="7">
    <location>
        <begin position="81"/>
        <end position="160"/>
    </location>
</feature>
<feature type="chain" id="PRO_5046123664" evidence="5">
    <location>
        <begin position="28"/>
        <end position="445"/>
    </location>
</feature>
<dbReference type="InterPro" id="IPR013686">
    <property type="entry name" value="Polypept-transport_assoc_ShlB"/>
</dbReference>
<evidence type="ECO:0000256" key="4">
    <source>
        <dbReference type="SAM" id="MobiDB-lite"/>
    </source>
</evidence>
<keyword evidence="1" id="KW-0472">Membrane</keyword>
<feature type="domain" description="Haemolysin activator HlyB C-terminal" evidence="6">
    <location>
        <begin position="224"/>
        <end position="417"/>
    </location>
</feature>
<dbReference type="Pfam" id="PF08479">
    <property type="entry name" value="POTRA_2"/>
    <property type="match status" value="1"/>
</dbReference>
<evidence type="ECO:0000313" key="9">
    <source>
        <dbReference type="EMBL" id="MFC3627489.1"/>
    </source>
</evidence>
<reference evidence="10" key="1">
    <citation type="journal article" date="2019" name="Int. J. Syst. Evol. Microbiol.">
        <title>The Global Catalogue of Microorganisms (GCM) 10K type strain sequencing project: providing services to taxonomists for standard genome sequencing and annotation.</title>
        <authorList>
            <consortium name="The Broad Institute Genomics Platform"/>
            <consortium name="The Broad Institute Genome Sequencing Center for Infectious Disease"/>
            <person name="Wu L."/>
            <person name="Ma J."/>
        </authorList>
    </citation>
    <scope>NUCLEOTIDE SEQUENCE [LARGE SCALE GENOMIC DNA]</scope>
    <source>
        <strain evidence="10">KCTC 42195</strain>
    </source>
</reference>
<evidence type="ECO:0000259" key="6">
    <source>
        <dbReference type="Pfam" id="PF03865"/>
    </source>
</evidence>
<protein>
    <submittedName>
        <fullName evidence="9">ShlB/FhaC/HecB family hemolysin secretion/activation protein</fullName>
    </submittedName>
</protein>